<evidence type="ECO:0000256" key="4">
    <source>
        <dbReference type="ARBA" id="ARBA00022448"/>
    </source>
</evidence>
<evidence type="ECO:0000256" key="5">
    <source>
        <dbReference type="ARBA" id="ARBA00022475"/>
    </source>
</evidence>
<dbReference type="InterPro" id="IPR029025">
    <property type="entry name" value="T3SS_substrate_exporter_C"/>
</dbReference>
<dbReference type="InterPro" id="IPR006135">
    <property type="entry name" value="T3SS_substrate_exporter"/>
</dbReference>
<dbReference type="Gene3D" id="6.10.250.2080">
    <property type="match status" value="1"/>
</dbReference>
<dbReference type="GO" id="GO:0044780">
    <property type="term" value="P:bacterial-type flagellum assembly"/>
    <property type="evidence" value="ECO:0007669"/>
    <property type="project" value="InterPro"/>
</dbReference>
<dbReference type="GO" id="GO:0009306">
    <property type="term" value="P:protein secretion"/>
    <property type="evidence" value="ECO:0007669"/>
    <property type="project" value="InterPro"/>
</dbReference>
<dbReference type="PANTHER" id="PTHR30531">
    <property type="entry name" value="FLAGELLAR BIOSYNTHETIC PROTEIN FLHB"/>
    <property type="match status" value="1"/>
</dbReference>
<dbReference type="STRING" id="529704.SAMN02927913_3185"/>
<keyword evidence="8 13" id="KW-0653">Protein transport</keyword>
<evidence type="ECO:0000313" key="16">
    <source>
        <dbReference type="Proteomes" id="UP000199420"/>
    </source>
</evidence>
<dbReference type="FunFam" id="3.40.1690.10:FF:000001">
    <property type="entry name" value="Flagellar biosynthetic protein FlhB"/>
    <property type="match status" value="1"/>
</dbReference>
<evidence type="ECO:0000256" key="10">
    <source>
        <dbReference type="ARBA" id="ARBA00023136"/>
    </source>
</evidence>
<feature type="transmembrane region" description="Helical" evidence="13">
    <location>
        <begin position="149"/>
        <end position="168"/>
    </location>
</feature>
<evidence type="ECO:0000256" key="13">
    <source>
        <dbReference type="RuleBase" id="RU364091"/>
    </source>
</evidence>
<comment type="subcellular location">
    <subcellularLocation>
        <location evidence="1">Cell membrane</location>
        <topology evidence="1">Multi-pass membrane protein</topology>
    </subcellularLocation>
</comment>
<feature type="compositionally biased region" description="Basic and acidic residues" evidence="14">
    <location>
        <begin position="7"/>
        <end position="30"/>
    </location>
</feature>
<dbReference type="PANTHER" id="PTHR30531:SF12">
    <property type="entry name" value="FLAGELLAR BIOSYNTHETIC PROTEIN FLHB"/>
    <property type="match status" value="1"/>
</dbReference>
<evidence type="ECO:0000256" key="6">
    <source>
        <dbReference type="ARBA" id="ARBA00022692"/>
    </source>
</evidence>
<feature type="transmembrane region" description="Helical" evidence="13">
    <location>
        <begin position="188"/>
        <end position="211"/>
    </location>
</feature>
<comment type="similarity">
    <text evidence="2 13">Belongs to the type III secretion exporter family.</text>
</comment>
<reference evidence="15 16" key="1">
    <citation type="submission" date="2016-10" db="EMBL/GenBank/DDBJ databases">
        <authorList>
            <person name="de Groot N.N."/>
        </authorList>
    </citation>
    <scope>NUCLEOTIDE SEQUENCE [LARGE SCALE GENOMIC DNA]</scope>
    <source>
        <strain evidence="15 16">DSM 26515</strain>
    </source>
</reference>
<sequence>MAENDDQERTEQPSEKRLREAREKGDVPRSRDLSGALVTLAGVAALLSGSERAMSHARTIYHLGLDYSRAALFSDALPARVLGMAVREALMLFTPVAVATLLATFAGPVLLGGIHFSGQALQPKFDRLNPAAGLGRIFAMRGLVELGKALLKLLFIGGALALLLKHSVDELQALGRADVTLGVVRAMSLLGRSALLFGALLALIGGGDALYQKFDHAKRLRMTRQELKDEAKETEGNPELKGRIRQVQFEMSRRRMMQELPKADVIVTNPTHFAVALKYDENGNGAPRVIAKGVDVLAQQIRLVAGGHRIPMVEAPPLARALYATTSLGREIPVSLYVAVAQVLAYVYQLKQATARGDEPPPAPQPEVDPDLMGPYKF</sequence>
<keyword evidence="6 13" id="KW-0812">Transmembrane</keyword>
<proteinExistence type="inferred from homology"/>
<dbReference type="Proteomes" id="UP000199420">
    <property type="component" value="Unassembled WGS sequence"/>
</dbReference>
<keyword evidence="15" id="KW-0969">Cilium</keyword>
<evidence type="ECO:0000256" key="14">
    <source>
        <dbReference type="SAM" id="MobiDB-lite"/>
    </source>
</evidence>
<evidence type="ECO:0000256" key="9">
    <source>
        <dbReference type="ARBA" id="ARBA00022989"/>
    </source>
</evidence>
<comment type="function">
    <text evidence="12 13">Required for formation of the rod structure in the basal body of the flagellar apparatus. Together with FliI and FliH, may constitute the export apparatus of flagellin.</text>
</comment>
<feature type="transmembrane region" description="Helical" evidence="13">
    <location>
        <begin position="90"/>
        <end position="114"/>
    </location>
</feature>
<name>A0A1H6VY34_9GAMM</name>
<keyword evidence="9 13" id="KW-1133">Transmembrane helix</keyword>
<dbReference type="InterPro" id="IPR006136">
    <property type="entry name" value="FlhB"/>
</dbReference>
<evidence type="ECO:0000256" key="2">
    <source>
        <dbReference type="ARBA" id="ARBA00010690"/>
    </source>
</evidence>
<dbReference type="GO" id="GO:0005886">
    <property type="term" value="C:plasma membrane"/>
    <property type="evidence" value="ECO:0007669"/>
    <property type="project" value="UniProtKB-SubCell"/>
</dbReference>
<evidence type="ECO:0000256" key="1">
    <source>
        <dbReference type="ARBA" id="ARBA00004651"/>
    </source>
</evidence>
<dbReference type="NCBIfam" id="TIGR00328">
    <property type="entry name" value="flhB"/>
    <property type="match status" value="1"/>
</dbReference>
<feature type="region of interest" description="Disordered" evidence="14">
    <location>
        <begin position="1"/>
        <end position="30"/>
    </location>
</feature>
<dbReference type="OrthoDB" id="9807950at2"/>
<dbReference type="AlphaFoldDB" id="A0A1H6VY34"/>
<keyword evidence="16" id="KW-1185">Reference proteome</keyword>
<dbReference type="EMBL" id="FNYC01000004">
    <property type="protein sequence ID" value="SEJ08626.1"/>
    <property type="molecule type" value="Genomic_DNA"/>
</dbReference>
<comment type="caution">
    <text evidence="13">Lacks conserved residue(s) required for the propagation of feature annotation.</text>
</comment>
<organism evidence="15 16">
    <name type="scientific">Frateuria terrea</name>
    <dbReference type="NCBI Taxonomy" id="529704"/>
    <lineage>
        <taxon>Bacteria</taxon>
        <taxon>Pseudomonadati</taxon>
        <taxon>Pseudomonadota</taxon>
        <taxon>Gammaproteobacteria</taxon>
        <taxon>Lysobacterales</taxon>
        <taxon>Rhodanobacteraceae</taxon>
        <taxon>Frateuria</taxon>
    </lineage>
</organism>
<dbReference type="Pfam" id="PF01312">
    <property type="entry name" value="Bac_export_2"/>
    <property type="match status" value="1"/>
</dbReference>
<keyword evidence="15" id="KW-0966">Cell projection</keyword>
<evidence type="ECO:0000313" key="15">
    <source>
        <dbReference type="EMBL" id="SEJ08626.1"/>
    </source>
</evidence>
<feature type="region of interest" description="Disordered" evidence="14">
    <location>
        <begin position="355"/>
        <end position="378"/>
    </location>
</feature>
<protein>
    <recommendedName>
        <fullName evidence="3 13">Flagellar biosynthetic protein FlhB</fullName>
    </recommendedName>
</protein>
<dbReference type="PRINTS" id="PR00950">
    <property type="entry name" value="TYPE3IMSPROT"/>
</dbReference>
<keyword evidence="5 13" id="KW-1003">Cell membrane</keyword>
<keyword evidence="11 13" id="KW-1006">Bacterial flagellum protein export</keyword>
<evidence type="ECO:0000256" key="12">
    <source>
        <dbReference type="ARBA" id="ARBA00025078"/>
    </source>
</evidence>
<dbReference type="SUPFAM" id="SSF160544">
    <property type="entry name" value="EscU C-terminal domain-like"/>
    <property type="match status" value="1"/>
</dbReference>
<keyword evidence="7 13" id="KW-1005">Bacterial flagellum biogenesis</keyword>
<evidence type="ECO:0000256" key="11">
    <source>
        <dbReference type="ARBA" id="ARBA00023225"/>
    </source>
</evidence>
<gene>
    <name evidence="13" type="primary">flhB</name>
    <name evidence="15" type="ORF">SAMN04487997_2468</name>
</gene>
<keyword evidence="4 13" id="KW-0813">Transport</keyword>
<evidence type="ECO:0000256" key="8">
    <source>
        <dbReference type="ARBA" id="ARBA00022927"/>
    </source>
</evidence>
<evidence type="ECO:0000256" key="3">
    <source>
        <dbReference type="ARBA" id="ARBA00021622"/>
    </source>
</evidence>
<keyword evidence="10 13" id="KW-0472">Membrane</keyword>
<dbReference type="RefSeq" id="WP_091339228.1">
    <property type="nucleotide sequence ID" value="NZ_FNYC01000004.1"/>
</dbReference>
<dbReference type="Gene3D" id="3.40.1690.10">
    <property type="entry name" value="secretion proteins EscU"/>
    <property type="match status" value="1"/>
</dbReference>
<accession>A0A1H6VY34</accession>
<keyword evidence="15" id="KW-0282">Flagellum</keyword>
<evidence type="ECO:0000256" key="7">
    <source>
        <dbReference type="ARBA" id="ARBA00022795"/>
    </source>
</evidence>